<dbReference type="Gene3D" id="3.90.1010.20">
    <property type="match status" value="1"/>
</dbReference>
<evidence type="ECO:0000313" key="4">
    <source>
        <dbReference type="EMBL" id="QDT37935.1"/>
    </source>
</evidence>
<dbReference type="EMBL" id="CP036268">
    <property type="protein sequence ID" value="QDT37935.1"/>
    <property type="molecule type" value="Genomic_DNA"/>
</dbReference>
<evidence type="ECO:0000313" key="5">
    <source>
        <dbReference type="Proteomes" id="UP000317318"/>
    </source>
</evidence>
<organism evidence="4 5">
    <name type="scientific">Stratiformator vulcanicus</name>
    <dbReference type="NCBI Taxonomy" id="2527980"/>
    <lineage>
        <taxon>Bacteria</taxon>
        <taxon>Pseudomonadati</taxon>
        <taxon>Planctomycetota</taxon>
        <taxon>Planctomycetia</taxon>
        <taxon>Planctomycetales</taxon>
        <taxon>Planctomycetaceae</taxon>
        <taxon>Stratiformator</taxon>
    </lineage>
</organism>
<dbReference type="SMART" id="SM00900">
    <property type="entry name" value="FMN_bind"/>
    <property type="match status" value="1"/>
</dbReference>
<feature type="compositionally biased region" description="Polar residues" evidence="1">
    <location>
        <begin position="74"/>
        <end position="109"/>
    </location>
</feature>
<evidence type="ECO:0000259" key="3">
    <source>
        <dbReference type="SMART" id="SM00900"/>
    </source>
</evidence>
<feature type="chain" id="PRO_5021912796" evidence="2">
    <location>
        <begin position="29"/>
        <end position="446"/>
    </location>
</feature>
<sequence length="446" mass="48385" precursor="true">MNASFGSTLSFRAILLTCGAALFGLASCSRPIDPEPVAVADPVTAQTDVIDLDEGSTPPSNASPAPNPYRQDVNRPSGTVAATITNPAPPTSSALPSNRTNPTPPVTTQLPSPPISSALPANSNPPTSDPAGDTVAALDNTPPATGGQNHGSDKSLDEQLAEFQLPPAWINSVRPNYDTSRPWKEARLEIRRLLANDDRQSVEQALKINWIYYKKKAAGAGVEYPEYVHLGGEHLWAVHAHEWLLKQNLPQPPIHAEIQLASLYTSFGDYQKAERLLGMTMRRIPSGPWLTYRQADVQQALGDLYAAWGKDRLAQQHYAEAARLYPLANKIPYGKHLLKRRSEKVQSKLRMLASSALSSASLRDGTYRHRTLGYSGDINVTVKVAGGQISDISLKHKEKIEQGSTKIVPDRIMKQQKLQVDGVTGATVTSDAIKTGVFEALKRAGL</sequence>
<protein>
    <submittedName>
        <fullName evidence="4">FMN-binding domain protein</fullName>
    </submittedName>
</protein>
<name>A0A517R223_9PLAN</name>
<evidence type="ECO:0000256" key="1">
    <source>
        <dbReference type="SAM" id="MobiDB-lite"/>
    </source>
</evidence>
<dbReference type="GO" id="GO:0010181">
    <property type="term" value="F:FMN binding"/>
    <property type="evidence" value="ECO:0007669"/>
    <property type="project" value="InterPro"/>
</dbReference>
<reference evidence="4 5" key="1">
    <citation type="submission" date="2019-02" db="EMBL/GenBank/DDBJ databases">
        <title>Deep-cultivation of Planctomycetes and their phenomic and genomic characterization uncovers novel biology.</title>
        <authorList>
            <person name="Wiegand S."/>
            <person name="Jogler M."/>
            <person name="Boedeker C."/>
            <person name="Pinto D."/>
            <person name="Vollmers J."/>
            <person name="Rivas-Marin E."/>
            <person name="Kohn T."/>
            <person name="Peeters S.H."/>
            <person name="Heuer A."/>
            <person name="Rast P."/>
            <person name="Oberbeckmann S."/>
            <person name="Bunk B."/>
            <person name="Jeske O."/>
            <person name="Meyerdierks A."/>
            <person name="Storesund J.E."/>
            <person name="Kallscheuer N."/>
            <person name="Luecker S."/>
            <person name="Lage O.M."/>
            <person name="Pohl T."/>
            <person name="Merkel B.J."/>
            <person name="Hornburger P."/>
            <person name="Mueller R.-W."/>
            <person name="Bruemmer F."/>
            <person name="Labrenz M."/>
            <person name="Spormann A.M."/>
            <person name="Op den Camp H."/>
            <person name="Overmann J."/>
            <person name="Amann R."/>
            <person name="Jetten M.S.M."/>
            <person name="Mascher T."/>
            <person name="Medema M.H."/>
            <person name="Devos D.P."/>
            <person name="Kaster A.-K."/>
            <person name="Ovreas L."/>
            <person name="Rohde M."/>
            <person name="Galperin M.Y."/>
            <person name="Jogler C."/>
        </authorList>
    </citation>
    <scope>NUCLEOTIDE SEQUENCE [LARGE SCALE GENOMIC DNA]</scope>
    <source>
        <strain evidence="4 5">Pan189</strain>
    </source>
</reference>
<gene>
    <name evidence="4" type="ORF">Pan189_23180</name>
</gene>
<feature type="region of interest" description="Disordered" evidence="1">
    <location>
        <begin position="50"/>
        <end position="155"/>
    </location>
</feature>
<dbReference type="Pfam" id="PF04205">
    <property type="entry name" value="FMN_bind"/>
    <property type="match status" value="1"/>
</dbReference>
<proteinExistence type="predicted"/>
<keyword evidence="5" id="KW-1185">Reference proteome</keyword>
<feature type="compositionally biased region" description="Low complexity" evidence="1">
    <location>
        <begin position="115"/>
        <end position="126"/>
    </location>
</feature>
<dbReference type="GO" id="GO:0016020">
    <property type="term" value="C:membrane"/>
    <property type="evidence" value="ECO:0007669"/>
    <property type="project" value="InterPro"/>
</dbReference>
<evidence type="ECO:0000256" key="2">
    <source>
        <dbReference type="SAM" id="SignalP"/>
    </source>
</evidence>
<dbReference type="InterPro" id="IPR011990">
    <property type="entry name" value="TPR-like_helical_dom_sf"/>
</dbReference>
<dbReference type="AlphaFoldDB" id="A0A517R223"/>
<keyword evidence="2" id="KW-0732">Signal</keyword>
<feature type="signal peptide" evidence="2">
    <location>
        <begin position="1"/>
        <end position="28"/>
    </location>
</feature>
<dbReference type="OrthoDB" id="240053at2"/>
<dbReference type="Proteomes" id="UP000317318">
    <property type="component" value="Chromosome"/>
</dbReference>
<feature type="domain" description="FMN-binding" evidence="3">
    <location>
        <begin position="373"/>
        <end position="444"/>
    </location>
</feature>
<dbReference type="InterPro" id="IPR007329">
    <property type="entry name" value="FMN-bd"/>
</dbReference>
<dbReference type="KEGG" id="svp:Pan189_23180"/>
<dbReference type="Gene3D" id="1.25.40.10">
    <property type="entry name" value="Tetratricopeptide repeat domain"/>
    <property type="match status" value="1"/>
</dbReference>
<accession>A0A517R223</accession>
<dbReference type="RefSeq" id="WP_145364010.1">
    <property type="nucleotide sequence ID" value="NZ_CP036268.1"/>
</dbReference>